<feature type="transmembrane region" description="Helical" evidence="1">
    <location>
        <begin position="75"/>
        <end position="97"/>
    </location>
</feature>
<keyword evidence="1" id="KW-0472">Membrane</keyword>
<evidence type="ECO:0000313" key="3">
    <source>
        <dbReference type="Proteomes" id="UP001455384"/>
    </source>
</evidence>
<evidence type="ECO:0000313" key="2">
    <source>
        <dbReference type="EMBL" id="WZX30180.2"/>
    </source>
</evidence>
<dbReference type="EMBL" id="CP138333">
    <property type="protein sequence ID" value="WZX30180.2"/>
    <property type="molecule type" value="Genomic_DNA"/>
</dbReference>
<organism evidence="2 3">
    <name type="scientific">Salinicoccus bachuensis</name>
    <dbReference type="NCBI Taxonomy" id="3136731"/>
    <lineage>
        <taxon>Bacteria</taxon>
        <taxon>Bacillati</taxon>
        <taxon>Bacillota</taxon>
        <taxon>Bacilli</taxon>
        <taxon>Bacillales</taxon>
        <taxon>Staphylococcaceae</taxon>
        <taxon>Salinicoccus</taxon>
    </lineage>
</organism>
<reference evidence="3" key="1">
    <citation type="submission" date="2023-10" db="EMBL/GenBank/DDBJ databases">
        <title>Genome analysis and identification of Salinococcus sp. Bachu38 nov., a PGPR from the rhizosphere of Tamarix.</title>
        <authorList>
            <person name="Liang Z."/>
            <person name="Zhang X."/>
            <person name="Jia J."/>
            <person name="Chen X."/>
            <person name="Wang Y."/>
            <person name="Wang Q."/>
            <person name="Wang R."/>
        </authorList>
    </citation>
    <scope>NUCLEOTIDE SEQUENCE [LARGE SCALE GENOMIC DNA]</scope>
    <source>
        <strain evidence="3">Bachu38</strain>
    </source>
</reference>
<keyword evidence="1" id="KW-0812">Transmembrane</keyword>
<keyword evidence="3" id="KW-1185">Reference proteome</keyword>
<name>A0ABZ3CJM1_9STAP</name>
<gene>
    <name evidence="2" type="ORF">RQP18_03090</name>
</gene>
<feature type="transmembrane region" description="Helical" evidence="1">
    <location>
        <begin position="103"/>
        <end position="123"/>
    </location>
</feature>
<sequence length="144" mass="16922">MMPVPLTKASRYLFKPNPNVGIKYKEHDISGEKRVTEFLTPHKLEELDPEAKEHHRTFIGEIDEAVQQQMKQTSFYRYVAIALLILTIILPSLLLFFLGGSHWGLIGGVYYAFFAYILVEAYITANRNYFEYQLYEKFENEYLK</sequence>
<proteinExistence type="predicted"/>
<dbReference type="RefSeq" id="WP_373446112.1">
    <property type="nucleotide sequence ID" value="NZ_CP138333.2"/>
</dbReference>
<evidence type="ECO:0000256" key="1">
    <source>
        <dbReference type="SAM" id="Phobius"/>
    </source>
</evidence>
<accession>A0ABZ3CJM1</accession>
<protein>
    <submittedName>
        <fullName evidence="2">Uncharacterized protein</fullName>
    </submittedName>
</protein>
<keyword evidence="1" id="KW-1133">Transmembrane helix</keyword>
<dbReference type="Proteomes" id="UP001455384">
    <property type="component" value="Chromosome"/>
</dbReference>